<dbReference type="EMBL" id="JBJKFK010003151">
    <property type="protein sequence ID" value="KAL3310205.1"/>
    <property type="molecule type" value="Genomic_DNA"/>
</dbReference>
<protein>
    <submittedName>
        <fullName evidence="2">Uncharacterized protein</fullName>
    </submittedName>
</protein>
<organism evidence="2 3">
    <name type="scientific">Cichlidogyrus casuarinus</name>
    <dbReference type="NCBI Taxonomy" id="1844966"/>
    <lineage>
        <taxon>Eukaryota</taxon>
        <taxon>Metazoa</taxon>
        <taxon>Spiralia</taxon>
        <taxon>Lophotrochozoa</taxon>
        <taxon>Platyhelminthes</taxon>
        <taxon>Monogenea</taxon>
        <taxon>Monopisthocotylea</taxon>
        <taxon>Dactylogyridea</taxon>
        <taxon>Ancyrocephalidae</taxon>
        <taxon>Cichlidogyrus</taxon>
    </lineage>
</organism>
<reference evidence="2 3" key="1">
    <citation type="submission" date="2024-11" db="EMBL/GenBank/DDBJ databases">
        <title>Adaptive evolution of stress response genes in parasites aligns with host niche diversity.</title>
        <authorList>
            <person name="Hahn C."/>
            <person name="Resl P."/>
        </authorList>
    </citation>
    <scope>NUCLEOTIDE SEQUENCE [LARGE SCALE GENOMIC DNA]</scope>
    <source>
        <strain evidence="2">EGGRZ-B1_66</strain>
        <tissue evidence="2">Body</tissue>
    </source>
</reference>
<evidence type="ECO:0000313" key="2">
    <source>
        <dbReference type="EMBL" id="KAL3310205.1"/>
    </source>
</evidence>
<proteinExistence type="predicted"/>
<keyword evidence="3" id="KW-1185">Reference proteome</keyword>
<evidence type="ECO:0000256" key="1">
    <source>
        <dbReference type="SAM" id="MobiDB-lite"/>
    </source>
</evidence>
<comment type="caution">
    <text evidence="2">The sequence shown here is derived from an EMBL/GenBank/DDBJ whole genome shotgun (WGS) entry which is preliminary data.</text>
</comment>
<evidence type="ECO:0000313" key="3">
    <source>
        <dbReference type="Proteomes" id="UP001626550"/>
    </source>
</evidence>
<sequence>MMHDEQENSAQVLPGGDELEKVASQTVDSVIMCSTRKIMNGQVAADDHDSGRRKVNFCEDARVLVSPLNGTDTADIHQESLAENGNSDHAQVLQVKIASDNDDRELLKKEDTMEDPNTIKEALHRSLDNSDNDLDDETIQNTRRNSVITPSGLQLEVEEDPDPVEVNVNVKKRSTLPINFKKALKGAKIGQKKEALVNNFKKFRESTSKLTKKPENAEKQTVVASNSVKLPTKDDLSQGFKNVRRRISKSLSVRGVREDQVTAVKVNRHPTGSEEAISLHSSSAELDYSTLVSCHPPTNINNMATNRL</sequence>
<gene>
    <name evidence="2" type="ORF">Ciccas_011234</name>
</gene>
<feature type="region of interest" description="Disordered" evidence="1">
    <location>
        <begin position="123"/>
        <end position="146"/>
    </location>
</feature>
<name>A0ABD2PRW1_9PLAT</name>
<dbReference type="Proteomes" id="UP001626550">
    <property type="component" value="Unassembled WGS sequence"/>
</dbReference>
<dbReference type="AlphaFoldDB" id="A0ABD2PRW1"/>
<accession>A0ABD2PRW1</accession>